<reference evidence="1 2" key="1">
    <citation type="submission" date="2018-06" db="EMBL/GenBank/DDBJ databases">
        <authorList>
            <consortium name="Pathogen Informatics"/>
            <person name="Doyle S."/>
        </authorList>
    </citation>
    <scope>NUCLEOTIDE SEQUENCE [LARGE SCALE GENOMIC DNA]</scope>
    <source>
        <strain evidence="1 2">NCTC8179</strain>
    </source>
</reference>
<proteinExistence type="predicted"/>
<name>A0A377A2P8_ECOLX</name>
<keyword evidence="1" id="KW-0560">Oxidoreductase</keyword>
<sequence length="101" mass="10805">MPQRRLGAQGAIEGLKEIKLFNRRMSSSIKPSPRAAGLTKTPIVSSRLPILADQQAFAEALASADILTNGTKVGMKPLENESLVNDISLLHPGLLVTGMRV</sequence>
<organism evidence="1 2">
    <name type="scientific">Escherichia coli</name>
    <dbReference type="NCBI Taxonomy" id="562"/>
    <lineage>
        <taxon>Bacteria</taxon>
        <taxon>Pseudomonadati</taxon>
        <taxon>Pseudomonadota</taxon>
        <taxon>Gammaproteobacteria</taxon>
        <taxon>Enterobacterales</taxon>
        <taxon>Enterobacteriaceae</taxon>
        <taxon>Escherichia</taxon>
    </lineage>
</organism>
<evidence type="ECO:0000313" key="2">
    <source>
        <dbReference type="Proteomes" id="UP000255543"/>
    </source>
</evidence>
<accession>A0A377A2P8</accession>
<dbReference type="EC" id="1.1.1.282" evidence="1"/>
<dbReference type="Proteomes" id="UP000255543">
    <property type="component" value="Unassembled WGS sequence"/>
</dbReference>
<gene>
    <name evidence="1" type="primary">ydiB_2</name>
    <name evidence="1" type="ORF">NCTC8179_03810</name>
</gene>
<dbReference type="Gene3D" id="3.40.50.720">
    <property type="entry name" value="NAD(P)-binding Rossmann-like Domain"/>
    <property type="match status" value="1"/>
</dbReference>
<dbReference type="EMBL" id="UGEB01000001">
    <property type="protein sequence ID" value="STK89708.1"/>
    <property type="molecule type" value="Genomic_DNA"/>
</dbReference>
<dbReference type="AlphaFoldDB" id="A0A377A2P8"/>
<protein>
    <submittedName>
        <fullName evidence="1">Quinate/shikimate dehydrogenase</fullName>
        <ecNumber evidence="1">1.1.1.282</ecNumber>
    </submittedName>
</protein>
<evidence type="ECO:0000313" key="1">
    <source>
        <dbReference type="EMBL" id="STK89708.1"/>
    </source>
</evidence>
<dbReference type="GO" id="GO:0016491">
    <property type="term" value="F:oxidoreductase activity"/>
    <property type="evidence" value="ECO:0007669"/>
    <property type="project" value="UniProtKB-KW"/>
</dbReference>